<protein>
    <submittedName>
        <fullName evidence="4">Leucine-zipper-like transcriptional regulator 1-like</fullName>
    </submittedName>
</protein>
<accession>A0A0P7UL99</accession>
<dbReference type="InterPro" id="IPR051568">
    <property type="entry name" value="LZTR1/Attractin"/>
</dbReference>
<evidence type="ECO:0000313" key="5">
    <source>
        <dbReference type="Proteomes" id="UP000034805"/>
    </source>
</evidence>
<evidence type="ECO:0000313" key="4">
    <source>
        <dbReference type="EMBL" id="KPP62551.1"/>
    </source>
</evidence>
<proteinExistence type="predicted"/>
<evidence type="ECO:0000256" key="2">
    <source>
        <dbReference type="ARBA" id="ARBA00022737"/>
    </source>
</evidence>
<reference evidence="4 5" key="1">
    <citation type="submission" date="2015-08" db="EMBL/GenBank/DDBJ databases">
        <title>The genome of the Asian arowana (Scleropages formosus).</title>
        <authorList>
            <person name="Tan M.H."/>
            <person name="Gan H.M."/>
            <person name="Croft L.J."/>
            <person name="Austin C.M."/>
        </authorList>
    </citation>
    <scope>NUCLEOTIDE SEQUENCE [LARGE SCALE GENOMIC DNA]</scope>
    <source>
        <strain evidence="4">Aro1</strain>
    </source>
</reference>
<dbReference type="Proteomes" id="UP000034805">
    <property type="component" value="Unassembled WGS sequence"/>
</dbReference>
<dbReference type="Pfam" id="PF13415">
    <property type="entry name" value="Beta-prop_FBX42"/>
    <property type="match status" value="1"/>
</dbReference>
<dbReference type="PANTHER" id="PTHR46376:SF1">
    <property type="entry name" value="LEUCINE-ZIPPER-LIKE TRANSCRIPTIONAL REGULATOR 1"/>
    <property type="match status" value="1"/>
</dbReference>
<evidence type="ECO:0000256" key="3">
    <source>
        <dbReference type="SAM" id="MobiDB-lite"/>
    </source>
</evidence>
<dbReference type="Gene3D" id="2.120.10.80">
    <property type="entry name" value="Kelch-type beta propeller"/>
    <property type="match status" value="2"/>
</dbReference>
<organism evidence="4 5">
    <name type="scientific">Scleropages formosus</name>
    <name type="common">Asian bonytongue</name>
    <name type="synonym">Osteoglossum formosum</name>
    <dbReference type="NCBI Taxonomy" id="113540"/>
    <lineage>
        <taxon>Eukaryota</taxon>
        <taxon>Metazoa</taxon>
        <taxon>Chordata</taxon>
        <taxon>Craniata</taxon>
        <taxon>Vertebrata</taxon>
        <taxon>Euteleostomi</taxon>
        <taxon>Actinopterygii</taxon>
        <taxon>Neopterygii</taxon>
        <taxon>Teleostei</taxon>
        <taxon>Osteoglossocephala</taxon>
        <taxon>Osteoglossomorpha</taxon>
        <taxon>Osteoglossiformes</taxon>
        <taxon>Osteoglossidae</taxon>
        <taxon>Scleropages</taxon>
    </lineage>
</organism>
<dbReference type="SUPFAM" id="SSF117281">
    <property type="entry name" value="Kelch motif"/>
    <property type="match status" value="1"/>
</dbReference>
<keyword evidence="2" id="KW-0677">Repeat</keyword>
<dbReference type="GO" id="GO:0005794">
    <property type="term" value="C:Golgi apparatus"/>
    <property type="evidence" value="ECO:0007669"/>
    <property type="project" value="TreeGrafter"/>
</dbReference>
<dbReference type="AlphaFoldDB" id="A0A0P7UL99"/>
<dbReference type="EMBL" id="JARO02008570">
    <property type="protein sequence ID" value="KPP62551.1"/>
    <property type="molecule type" value="Genomic_DNA"/>
</dbReference>
<keyword evidence="1" id="KW-0880">Kelch repeat</keyword>
<dbReference type="PANTHER" id="PTHR46376">
    <property type="entry name" value="LEUCINE-ZIPPER-LIKE TRANSCRIPTIONAL REGULATOR 1"/>
    <property type="match status" value="1"/>
</dbReference>
<feature type="compositionally biased region" description="Basic and acidic residues" evidence="3">
    <location>
        <begin position="385"/>
        <end position="399"/>
    </location>
</feature>
<comment type="caution">
    <text evidence="4">The sequence shown here is derived from an EMBL/GenBank/DDBJ whole genome shotgun (WGS) entry which is preliminary data.</text>
</comment>
<sequence>MSHEADMSRRTSPCLWTPISPSGLVPCNRYKHACCAHGDSVYLLGGRESALLRDFWKYNVARNEWVELDCSGDESPDELEGHSMVAHQGCLYVFGGMIDSAYSERKTPLWLYDTGKDRWGQLQWRCWGLQNPEPVNRKGHSAVVFQSAMYIYGGYIDMKGSSQDFWKFDFDAREWSALKPAAGRARPGPRHGHSAVVHLDSMYLFGGLMGLREQRDFWRWSFSNHTWCTIKSHCGPPRLVGHSVGVFRDTMLLFGGGESQGSPNSALWKFSFASRSWEKLSALLGMPPPCKVHHCSTGLGPGFEPSSCAFAAGDEGPFGALERSSSWPFRMRRSSAPISRPDCPAGAMELDTFRTVGDVDCLEKQSNCQKRSAPCGSRAPGEEVSGSHRDSKEPGAKEESIVHHLPDLLLVTGGKPLGGQAGISLWMMILTDL</sequence>
<feature type="region of interest" description="Disordered" evidence="3">
    <location>
        <begin position="370"/>
        <end position="399"/>
    </location>
</feature>
<dbReference type="InterPro" id="IPR015915">
    <property type="entry name" value="Kelch-typ_b-propeller"/>
</dbReference>
<name>A0A0P7UL99_SCLFO</name>
<gene>
    <name evidence="4" type="ORF">Z043_119254</name>
</gene>
<evidence type="ECO:0000256" key="1">
    <source>
        <dbReference type="ARBA" id="ARBA00022441"/>
    </source>
</evidence>